<evidence type="ECO:0000256" key="3">
    <source>
        <dbReference type="RuleBase" id="RU000363"/>
    </source>
</evidence>
<dbReference type="EMBL" id="FLQS01000034">
    <property type="protein sequence ID" value="SBS77033.1"/>
    <property type="molecule type" value="Genomic_DNA"/>
</dbReference>
<evidence type="ECO:0000313" key="4">
    <source>
        <dbReference type="EMBL" id="SBS77033.1"/>
    </source>
</evidence>
<dbReference type="InterPro" id="IPR020904">
    <property type="entry name" value="Sc_DH/Rdtase_CS"/>
</dbReference>
<dbReference type="GO" id="GO:0004303">
    <property type="term" value="F:estradiol 17-beta-dehydrogenase [NAD(P)+] activity"/>
    <property type="evidence" value="ECO:0007669"/>
    <property type="project" value="UniProtKB-EC"/>
</dbReference>
<dbReference type="Pfam" id="PF00106">
    <property type="entry name" value="adh_short"/>
    <property type="match status" value="1"/>
</dbReference>
<dbReference type="PRINTS" id="PR00080">
    <property type="entry name" value="SDRFAMILY"/>
</dbReference>
<dbReference type="NCBIfam" id="NF005881">
    <property type="entry name" value="PRK07832.1"/>
    <property type="match status" value="1"/>
</dbReference>
<dbReference type="PROSITE" id="PS00061">
    <property type="entry name" value="ADH_SHORT"/>
    <property type="match status" value="1"/>
</dbReference>
<dbReference type="SUPFAM" id="SSF51735">
    <property type="entry name" value="NAD(P)-binding Rossmann-fold domains"/>
    <property type="match status" value="1"/>
</dbReference>
<evidence type="ECO:0000256" key="2">
    <source>
        <dbReference type="ARBA" id="ARBA00023002"/>
    </source>
</evidence>
<comment type="similarity">
    <text evidence="1 3">Belongs to the short-chain dehydrogenases/reductases (SDR) family.</text>
</comment>
<gene>
    <name evidence="4" type="ORF">MHPYR_40035</name>
</gene>
<evidence type="ECO:0000256" key="1">
    <source>
        <dbReference type="ARBA" id="ARBA00006484"/>
    </source>
</evidence>
<dbReference type="PANTHER" id="PTHR44196:SF1">
    <property type="entry name" value="DEHYDROGENASE_REDUCTASE SDR FAMILY MEMBER 7B"/>
    <property type="match status" value="1"/>
</dbReference>
<dbReference type="InterPro" id="IPR036291">
    <property type="entry name" value="NAD(P)-bd_dom_sf"/>
</dbReference>
<keyword evidence="2 4" id="KW-0560">Oxidoreductase</keyword>
<dbReference type="EC" id="1.1.1.62" evidence="4"/>
<sequence>MADGFAGKRVFITGAASGIGRATALRLARDCAELYLTDVNADGLEETVADARALGALVPAHRALDIADYHEVAQFAADIHTHHGAMDIVMNIAGISAWGTVEHLTHQHWRSMIDVNLMGPIHVIETFLPPMMAAGRGGHLVNVSSAAGLVALPWHAAYSASKFGLRGLSEVLRFDLARHDIGVSVVVPGAVDTPLVGTVHIAGVDREHPKVQRWVRLFSGHAVTPEKVAENILTGITKNRFLIYTSSDIRALYAFKRLAWWPYSVAMRRVNVFFTRALRPRSATFTPPG</sequence>
<dbReference type="InterPro" id="IPR002347">
    <property type="entry name" value="SDR_fam"/>
</dbReference>
<name>A0A1Y5PEH4_9MYCO</name>
<dbReference type="GO" id="GO:0016020">
    <property type="term" value="C:membrane"/>
    <property type="evidence" value="ECO:0007669"/>
    <property type="project" value="TreeGrafter"/>
</dbReference>
<dbReference type="CDD" id="cd05233">
    <property type="entry name" value="SDR_c"/>
    <property type="match status" value="1"/>
</dbReference>
<dbReference type="PANTHER" id="PTHR44196">
    <property type="entry name" value="DEHYDROGENASE/REDUCTASE SDR FAMILY MEMBER 7B"/>
    <property type="match status" value="1"/>
</dbReference>
<organism evidence="4">
    <name type="scientific">uncultured Mycobacterium sp</name>
    <dbReference type="NCBI Taxonomy" id="171292"/>
    <lineage>
        <taxon>Bacteria</taxon>
        <taxon>Bacillati</taxon>
        <taxon>Actinomycetota</taxon>
        <taxon>Actinomycetes</taxon>
        <taxon>Mycobacteriales</taxon>
        <taxon>Mycobacteriaceae</taxon>
        <taxon>Mycobacterium</taxon>
        <taxon>environmental samples</taxon>
    </lineage>
</organism>
<dbReference type="PRINTS" id="PR00081">
    <property type="entry name" value="GDHRDH"/>
</dbReference>
<proteinExistence type="inferred from homology"/>
<reference evidence="4" key="1">
    <citation type="submission" date="2016-03" db="EMBL/GenBank/DDBJ databases">
        <authorList>
            <person name="Ploux O."/>
        </authorList>
    </citation>
    <scope>NUCLEOTIDE SEQUENCE</scope>
    <source>
        <strain evidence="4">UC10</strain>
    </source>
</reference>
<protein>
    <submittedName>
        <fullName evidence="4">Estradiol 17-beta-dehydrogenase</fullName>
        <ecNumber evidence="4">1.1.1.62</ecNumber>
    </submittedName>
</protein>
<accession>A0A1Y5PEH4</accession>
<dbReference type="FunFam" id="3.40.50.720:FF:000084">
    <property type="entry name" value="Short-chain dehydrogenase reductase"/>
    <property type="match status" value="1"/>
</dbReference>
<dbReference type="AlphaFoldDB" id="A0A1Y5PEH4"/>
<dbReference type="Gene3D" id="3.40.50.720">
    <property type="entry name" value="NAD(P)-binding Rossmann-like Domain"/>
    <property type="match status" value="1"/>
</dbReference>